<protein>
    <submittedName>
        <fullName evidence="1">Uncharacterized protein</fullName>
    </submittedName>
</protein>
<comment type="caution">
    <text evidence="1">The sequence shown here is derived from an EMBL/GenBank/DDBJ whole genome shotgun (WGS) entry which is preliminary data.</text>
</comment>
<proteinExistence type="predicted"/>
<dbReference type="EMBL" id="BAIV01000010">
    <property type="protein sequence ID" value="GAE83724.1"/>
    <property type="molecule type" value="Genomic_DNA"/>
</dbReference>
<evidence type="ECO:0000313" key="2">
    <source>
        <dbReference type="Proteomes" id="UP000019131"/>
    </source>
</evidence>
<reference evidence="1 2" key="1">
    <citation type="journal article" date="2014" name="Genome Announc.">
        <title>Draft Genome Sequence of Bacteroides reticulotermitis Strain JCM 10512T, Isolated from the Gut of a Termite.</title>
        <authorList>
            <person name="Yuki M."/>
            <person name="Oshima K."/>
            <person name="Suda W."/>
            <person name="Sakamoto M."/>
            <person name="Iida T."/>
            <person name="Hattori M."/>
            <person name="Ohkuma M."/>
        </authorList>
    </citation>
    <scope>NUCLEOTIDE SEQUENCE [LARGE SCALE GENOMIC DNA]</scope>
    <source>
        <strain evidence="1 2">JCM 10512</strain>
    </source>
</reference>
<keyword evidence="2" id="KW-1185">Reference proteome</keyword>
<dbReference type="PROSITE" id="PS51257">
    <property type="entry name" value="PROKAR_LIPOPROTEIN"/>
    <property type="match status" value="1"/>
</dbReference>
<gene>
    <name evidence="1" type="ORF">JCM10512_2018</name>
</gene>
<dbReference type="AlphaFoldDB" id="W4UT76"/>
<dbReference type="STRING" id="1445607.JCM10512_2018"/>
<dbReference type="Proteomes" id="UP000019131">
    <property type="component" value="Unassembled WGS sequence"/>
</dbReference>
<sequence length="132" mass="14633">MNKYTKTIILSSLLFIGCDDFKFGNSFLEKPLSDEMNIDSVYSKKVYAEQALAQAYHSLPDFLPHANRLSWGVIESITDLADMLKSGGSAYHKGAVSADESTTSAYSLLYNEAHGEFSATYGIRQAIFILKM</sequence>
<name>W4UT76_9BACE</name>
<accession>W4UT76</accession>
<evidence type="ECO:0000313" key="1">
    <source>
        <dbReference type="EMBL" id="GAE83724.1"/>
    </source>
</evidence>
<organism evidence="1 2">
    <name type="scientific">Bacteroides reticulotermitis JCM 10512</name>
    <dbReference type="NCBI Taxonomy" id="1445607"/>
    <lineage>
        <taxon>Bacteria</taxon>
        <taxon>Pseudomonadati</taxon>
        <taxon>Bacteroidota</taxon>
        <taxon>Bacteroidia</taxon>
        <taxon>Bacteroidales</taxon>
        <taxon>Bacteroidaceae</taxon>
        <taxon>Bacteroides</taxon>
    </lineage>
</organism>